<dbReference type="Proteomes" id="UP000790377">
    <property type="component" value="Unassembled WGS sequence"/>
</dbReference>
<comment type="caution">
    <text evidence="1">The sequence shown here is derived from an EMBL/GenBank/DDBJ whole genome shotgun (WGS) entry which is preliminary data.</text>
</comment>
<evidence type="ECO:0000313" key="1">
    <source>
        <dbReference type="EMBL" id="KAH7912279.1"/>
    </source>
</evidence>
<gene>
    <name evidence="1" type="ORF">BJ138DRAFT_1004774</name>
</gene>
<accession>A0ACB8AFZ1</accession>
<proteinExistence type="predicted"/>
<reference evidence="1" key="1">
    <citation type="journal article" date="2021" name="New Phytol.">
        <title>Evolutionary innovations through gain and loss of genes in the ectomycorrhizal Boletales.</title>
        <authorList>
            <person name="Wu G."/>
            <person name="Miyauchi S."/>
            <person name="Morin E."/>
            <person name="Kuo A."/>
            <person name="Drula E."/>
            <person name="Varga T."/>
            <person name="Kohler A."/>
            <person name="Feng B."/>
            <person name="Cao Y."/>
            <person name="Lipzen A."/>
            <person name="Daum C."/>
            <person name="Hundley H."/>
            <person name="Pangilinan J."/>
            <person name="Johnson J."/>
            <person name="Barry K."/>
            <person name="LaButti K."/>
            <person name="Ng V."/>
            <person name="Ahrendt S."/>
            <person name="Min B."/>
            <person name="Choi I.G."/>
            <person name="Park H."/>
            <person name="Plett J.M."/>
            <person name="Magnuson J."/>
            <person name="Spatafora J.W."/>
            <person name="Nagy L.G."/>
            <person name="Henrissat B."/>
            <person name="Grigoriev I.V."/>
            <person name="Yang Z.L."/>
            <person name="Xu J."/>
            <person name="Martin F.M."/>
        </authorList>
    </citation>
    <scope>NUCLEOTIDE SEQUENCE</scope>
    <source>
        <strain evidence="1">ATCC 28755</strain>
    </source>
</reference>
<protein>
    <submittedName>
        <fullName evidence="1">Aspartic peptidase domain-containing protein</fullName>
    </submittedName>
</protein>
<sequence>NESISGVFGLGPSLLTLDSAKSFVDNAASQWSQPLMGIYFGPNPGQPNEDTAAPGGGLTIGGTNSQYYKGDIEYKDAYGNGDQESWLLPLTAITVQGKSISIPSFSVLSTVIGKLYGNANVDVSFAFGGSSWAISPRDIAVSDIAAPGITSSQTCLGAIYSLGNGTTNYLLGDTFLRNVYTVLRVNSPYSFSVGFAQLASECDMLVL</sequence>
<dbReference type="EMBL" id="MU267655">
    <property type="protein sequence ID" value="KAH7912279.1"/>
    <property type="molecule type" value="Genomic_DNA"/>
</dbReference>
<evidence type="ECO:0000313" key="2">
    <source>
        <dbReference type="Proteomes" id="UP000790377"/>
    </source>
</evidence>
<keyword evidence="2" id="KW-1185">Reference proteome</keyword>
<name>A0ACB8AFZ1_9AGAM</name>
<feature type="non-terminal residue" evidence="1">
    <location>
        <position position="1"/>
    </location>
</feature>
<organism evidence="1 2">
    <name type="scientific">Hygrophoropsis aurantiaca</name>
    <dbReference type="NCBI Taxonomy" id="72124"/>
    <lineage>
        <taxon>Eukaryota</taxon>
        <taxon>Fungi</taxon>
        <taxon>Dikarya</taxon>
        <taxon>Basidiomycota</taxon>
        <taxon>Agaricomycotina</taxon>
        <taxon>Agaricomycetes</taxon>
        <taxon>Agaricomycetidae</taxon>
        <taxon>Boletales</taxon>
        <taxon>Coniophorineae</taxon>
        <taxon>Hygrophoropsidaceae</taxon>
        <taxon>Hygrophoropsis</taxon>
    </lineage>
</organism>